<dbReference type="STRING" id="1448308.A0A2T2NQT9"/>
<keyword evidence="4" id="KW-0560">Oxidoreductase</keyword>
<name>A0A2T2NQT9_CORCC</name>
<accession>A0A2T2NQT9</accession>
<dbReference type="Proteomes" id="UP000240883">
    <property type="component" value="Unassembled WGS sequence"/>
</dbReference>
<dbReference type="PANTHER" id="PTHR47178">
    <property type="entry name" value="MONOOXYGENASE, FAD-BINDING"/>
    <property type="match status" value="1"/>
</dbReference>
<dbReference type="GO" id="GO:0004497">
    <property type="term" value="F:monooxygenase activity"/>
    <property type="evidence" value="ECO:0007669"/>
    <property type="project" value="UniProtKB-KW"/>
</dbReference>
<evidence type="ECO:0000256" key="4">
    <source>
        <dbReference type="ARBA" id="ARBA00023002"/>
    </source>
</evidence>
<dbReference type="AlphaFoldDB" id="A0A2T2NQT9"/>
<evidence type="ECO:0000313" key="7">
    <source>
        <dbReference type="EMBL" id="PSN67773.1"/>
    </source>
</evidence>
<evidence type="ECO:0000256" key="2">
    <source>
        <dbReference type="ARBA" id="ARBA00022630"/>
    </source>
</evidence>
<dbReference type="InterPro" id="IPR036188">
    <property type="entry name" value="FAD/NAD-bd_sf"/>
</dbReference>
<keyword evidence="2" id="KW-0285">Flavoprotein</keyword>
<dbReference type="SUPFAM" id="SSF51905">
    <property type="entry name" value="FAD/NAD(P)-binding domain"/>
    <property type="match status" value="1"/>
</dbReference>
<proteinExistence type="predicted"/>
<evidence type="ECO:0000259" key="6">
    <source>
        <dbReference type="Pfam" id="PF01494"/>
    </source>
</evidence>
<dbReference type="Gene3D" id="3.50.50.60">
    <property type="entry name" value="FAD/NAD(P)-binding domain"/>
    <property type="match status" value="1"/>
</dbReference>
<keyword evidence="8" id="KW-1185">Reference proteome</keyword>
<evidence type="ECO:0000256" key="1">
    <source>
        <dbReference type="ARBA" id="ARBA00001974"/>
    </source>
</evidence>
<reference evidence="7 8" key="1">
    <citation type="journal article" date="2018" name="Front. Microbiol.">
        <title>Genome-Wide Analysis of Corynespora cassiicola Leaf Fall Disease Putative Effectors.</title>
        <authorList>
            <person name="Lopez D."/>
            <person name="Ribeiro S."/>
            <person name="Label P."/>
            <person name="Fumanal B."/>
            <person name="Venisse J.S."/>
            <person name="Kohler A."/>
            <person name="de Oliveira R.R."/>
            <person name="Labutti K."/>
            <person name="Lipzen A."/>
            <person name="Lail K."/>
            <person name="Bauer D."/>
            <person name="Ohm R.A."/>
            <person name="Barry K.W."/>
            <person name="Spatafora J."/>
            <person name="Grigoriev I.V."/>
            <person name="Martin F.M."/>
            <person name="Pujade-Renaud V."/>
        </authorList>
    </citation>
    <scope>NUCLEOTIDE SEQUENCE [LARGE SCALE GENOMIC DNA]</scope>
    <source>
        <strain evidence="7 8">Philippines</strain>
    </source>
</reference>
<gene>
    <name evidence="7" type="ORF">BS50DRAFT_572790</name>
</gene>
<keyword evidence="3" id="KW-0274">FAD</keyword>
<comment type="cofactor">
    <cofactor evidence="1">
        <name>FAD</name>
        <dbReference type="ChEBI" id="CHEBI:57692"/>
    </cofactor>
</comment>
<sequence length="225" mass="25513">MGVTVRLSPAEAQVLRDIDPLLFQGSHPETGVYLWYSTLSTPANNGSAGKDEEFYEGQLMMSWLAKSPEDEVPTTSRERVQRMKSMSRNFEARLRDAVQRIPEDIEVLEIKIQDWLTKKWEKEGVTLVGDSAHAMTMFRGEAFNHGITDAARLSECIAEAYRRGYREQELRDAVAKYEGEMRERTRSAVLLSRQACLDAHDIKNLGPDSPLVSKRARVLEPAQVI</sequence>
<feature type="domain" description="FAD-binding" evidence="6">
    <location>
        <begin position="106"/>
        <end position="172"/>
    </location>
</feature>
<evidence type="ECO:0000313" key="8">
    <source>
        <dbReference type="Proteomes" id="UP000240883"/>
    </source>
</evidence>
<protein>
    <recommendedName>
        <fullName evidence="6">FAD-binding domain-containing protein</fullName>
    </recommendedName>
</protein>
<keyword evidence="5" id="KW-0503">Monooxygenase</keyword>
<evidence type="ECO:0000256" key="5">
    <source>
        <dbReference type="ARBA" id="ARBA00023033"/>
    </source>
</evidence>
<dbReference type="Pfam" id="PF01494">
    <property type="entry name" value="FAD_binding_3"/>
    <property type="match status" value="1"/>
</dbReference>
<dbReference type="OrthoDB" id="47494at2759"/>
<dbReference type="InterPro" id="IPR002938">
    <property type="entry name" value="FAD-bd"/>
</dbReference>
<dbReference type="GO" id="GO:0071949">
    <property type="term" value="F:FAD binding"/>
    <property type="evidence" value="ECO:0007669"/>
    <property type="project" value="InterPro"/>
</dbReference>
<dbReference type="PANTHER" id="PTHR47178:SF1">
    <property type="entry name" value="FAD-BINDING DOMAIN-CONTAINING PROTEIN-RELATED"/>
    <property type="match status" value="1"/>
</dbReference>
<organism evidence="7 8">
    <name type="scientific">Corynespora cassiicola Philippines</name>
    <dbReference type="NCBI Taxonomy" id="1448308"/>
    <lineage>
        <taxon>Eukaryota</taxon>
        <taxon>Fungi</taxon>
        <taxon>Dikarya</taxon>
        <taxon>Ascomycota</taxon>
        <taxon>Pezizomycotina</taxon>
        <taxon>Dothideomycetes</taxon>
        <taxon>Pleosporomycetidae</taxon>
        <taxon>Pleosporales</taxon>
        <taxon>Corynesporascaceae</taxon>
        <taxon>Corynespora</taxon>
    </lineage>
</organism>
<dbReference type="EMBL" id="KZ678134">
    <property type="protein sequence ID" value="PSN67773.1"/>
    <property type="molecule type" value="Genomic_DNA"/>
</dbReference>
<evidence type="ECO:0000256" key="3">
    <source>
        <dbReference type="ARBA" id="ARBA00022827"/>
    </source>
</evidence>